<dbReference type="STRING" id="439228.SAMN06295920_102314"/>
<dbReference type="GO" id="GO:0030313">
    <property type="term" value="C:cell envelope"/>
    <property type="evidence" value="ECO:0007669"/>
    <property type="project" value="UniProtKB-SubCell"/>
</dbReference>
<dbReference type="Gene3D" id="3.10.105.10">
    <property type="entry name" value="Dipeptide-binding Protein, Domain 3"/>
    <property type="match status" value="1"/>
</dbReference>
<dbReference type="Proteomes" id="UP000189818">
    <property type="component" value="Unassembled WGS sequence"/>
</dbReference>
<dbReference type="Gene3D" id="3.40.190.10">
    <property type="entry name" value="Periplasmic binding protein-like II"/>
    <property type="match status" value="1"/>
</dbReference>
<dbReference type="InterPro" id="IPR000914">
    <property type="entry name" value="SBP_5_dom"/>
</dbReference>
<protein>
    <submittedName>
        <fullName evidence="6">Peptide/nickel transport system substrate-binding protein</fullName>
    </submittedName>
</protein>
<evidence type="ECO:0000256" key="3">
    <source>
        <dbReference type="ARBA" id="ARBA00022448"/>
    </source>
</evidence>
<name>A0A1T5AY09_9SPHN</name>
<evidence type="ECO:0000313" key="7">
    <source>
        <dbReference type="Proteomes" id="UP000189818"/>
    </source>
</evidence>
<evidence type="ECO:0000256" key="4">
    <source>
        <dbReference type="ARBA" id="ARBA00022729"/>
    </source>
</evidence>
<keyword evidence="3" id="KW-0813">Transport</keyword>
<dbReference type="EMBL" id="FUYM01000002">
    <property type="protein sequence ID" value="SKB39941.1"/>
    <property type="molecule type" value="Genomic_DNA"/>
</dbReference>
<evidence type="ECO:0000313" key="6">
    <source>
        <dbReference type="EMBL" id="SKB39941.1"/>
    </source>
</evidence>
<dbReference type="SUPFAM" id="SSF53850">
    <property type="entry name" value="Periplasmic binding protein-like II"/>
    <property type="match status" value="1"/>
</dbReference>
<organism evidence="6 7">
    <name type="scientific">Rhizorhabdus histidinilytica</name>
    <dbReference type="NCBI Taxonomy" id="439228"/>
    <lineage>
        <taxon>Bacteria</taxon>
        <taxon>Pseudomonadati</taxon>
        <taxon>Pseudomonadota</taxon>
        <taxon>Alphaproteobacteria</taxon>
        <taxon>Sphingomonadales</taxon>
        <taxon>Sphingomonadaceae</taxon>
        <taxon>Rhizorhabdus</taxon>
    </lineage>
</organism>
<reference evidence="7" key="1">
    <citation type="submission" date="2017-02" db="EMBL/GenBank/DDBJ databases">
        <authorList>
            <person name="Varghese N."/>
            <person name="Submissions S."/>
        </authorList>
    </citation>
    <scope>NUCLEOTIDE SEQUENCE [LARGE SCALE GENOMIC DNA]</scope>
    <source>
        <strain evidence="7">UM2</strain>
    </source>
</reference>
<dbReference type="Pfam" id="PF00496">
    <property type="entry name" value="SBP_bac_5"/>
    <property type="match status" value="1"/>
</dbReference>
<comment type="similarity">
    <text evidence="2">Belongs to the bacterial solute-binding protein 5 family.</text>
</comment>
<comment type="subcellular location">
    <subcellularLocation>
        <location evidence="1">Periplasm</location>
    </subcellularLocation>
</comment>
<accession>A0A1T5AY09</accession>
<dbReference type="InterPro" id="IPR039424">
    <property type="entry name" value="SBP_5"/>
</dbReference>
<gene>
    <name evidence="6" type="ORF">SAMN06295920_102314</name>
</gene>
<feature type="domain" description="Solute-binding protein family 5" evidence="5">
    <location>
        <begin position="69"/>
        <end position="382"/>
    </location>
</feature>
<dbReference type="PANTHER" id="PTHR30290:SF10">
    <property type="entry name" value="PERIPLASMIC OLIGOPEPTIDE-BINDING PROTEIN-RELATED"/>
    <property type="match status" value="1"/>
</dbReference>
<dbReference type="GO" id="GO:0015833">
    <property type="term" value="P:peptide transport"/>
    <property type="evidence" value="ECO:0007669"/>
    <property type="project" value="TreeGrafter"/>
</dbReference>
<proteinExistence type="inferred from homology"/>
<sequence>MNRPLLIALSTALLLAGCGGNDRGGQVSVSVIGRETRLRDPASRLPRQADAALLGAVAQGLVRLDAAAQVEPGLAIRWAISDDGLYYTFRLDHELADADRIAVQLRRLIRHYRNAAPGIRIDAVREIVAVTPEVIEIRLSAPRPELLALLARPAYALPAGGGTGPLLVDGSVGRHTVLRPKPVADAIDDERLKAFAKRRIHLRGERAALAVARFAQGDIQLVTGGGYNDFIYTRLAGVPPRNLQVDPANGLFGFRVGRASSPAMAPEIRQALSMALDRDALGAALGATGWRPAQAILPPGLTDVAAPSRPFWAQAFANVRGSDRQAFDSRVQTARRIVGIWRAQHGGDGPVRIAVAMPEGPGSAILFAAIRRQWWAIGVDATRVGPRDAADLRLIDEVAPADQADWYLAHFLCAEGRPCSEEADKAFDLARAATDPARRAHLIGEVEQRLAAIAPFIPIAQPLRWSLAAPDLTGFQLNARAVHPLAPLLGNQNGR</sequence>
<dbReference type="GO" id="GO:1904680">
    <property type="term" value="F:peptide transmembrane transporter activity"/>
    <property type="evidence" value="ECO:0007669"/>
    <property type="project" value="TreeGrafter"/>
</dbReference>
<dbReference type="RefSeq" id="WP_079647066.1">
    <property type="nucleotide sequence ID" value="NZ_FUYM01000002.1"/>
</dbReference>
<dbReference type="PROSITE" id="PS51257">
    <property type="entry name" value="PROKAR_LIPOPROTEIN"/>
    <property type="match status" value="1"/>
</dbReference>
<evidence type="ECO:0000259" key="5">
    <source>
        <dbReference type="Pfam" id="PF00496"/>
    </source>
</evidence>
<dbReference type="Gene3D" id="3.90.76.10">
    <property type="entry name" value="Dipeptide-binding Protein, Domain 1"/>
    <property type="match status" value="1"/>
</dbReference>
<keyword evidence="7" id="KW-1185">Reference proteome</keyword>
<evidence type="ECO:0000256" key="2">
    <source>
        <dbReference type="ARBA" id="ARBA00005695"/>
    </source>
</evidence>
<dbReference type="OrthoDB" id="9803988at2"/>
<dbReference type="AlphaFoldDB" id="A0A1T5AY09"/>
<dbReference type="PANTHER" id="PTHR30290">
    <property type="entry name" value="PERIPLASMIC BINDING COMPONENT OF ABC TRANSPORTER"/>
    <property type="match status" value="1"/>
</dbReference>
<evidence type="ECO:0000256" key="1">
    <source>
        <dbReference type="ARBA" id="ARBA00004418"/>
    </source>
</evidence>
<keyword evidence="4" id="KW-0732">Signal</keyword>